<gene>
    <name evidence="1" type="ORF">R1flu_002681</name>
</gene>
<organism evidence="1 2">
    <name type="scientific">Riccia fluitans</name>
    <dbReference type="NCBI Taxonomy" id="41844"/>
    <lineage>
        <taxon>Eukaryota</taxon>
        <taxon>Viridiplantae</taxon>
        <taxon>Streptophyta</taxon>
        <taxon>Embryophyta</taxon>
        <taxon>Marchantiophyta</taxon>
        <taxon>Marchantiopsida</taxon>
        <taxon>Marchantiidae</taxon>
        <taxon>Marchantiales</taxon>
        <taxon>Ricciaceae</taxon>
        <taxon>Riccia</taxon>
    </lineage>
</organism>
<accession>A0ABD1Y6U4</accession>
<evidence type="ECO:0000313" key="2">
    <source>
        <dbReference type="Proteomes" id="UP001605036"/>
    </source>
</evidence>
<comment type="caution">
    <text evidence="1">The sequence shown here is derived from an EMBL/GenBank/DDBJ whole genome shotgun (WGS) entry which is preliminary data.</text>
</comment>
<keyword evidence="2" id="KW-1185">Reference proteome</keyword>
<sequence>MKFAGGRAVVCRNARRFSCRVRAVVCRNARLFSCRVRKENLPICPARPASMADGRVWSFDGVRLVLVATAVLAATFLKCPSGDGLVLTIFVELHHMQGRPGIVVLRFLIRLPRVLNLRSLSSSKFENRKFAGGARVTVTSCTQLFKVLNL</sequence>
<protein>
    <submittedName>
        <fullName evidence="1">Uncharacterized protein</fullName>
    </submittedName>
</protein>
<proteinExistence type="predicted"/>
<dbReference type="EMBL" id="JBHFFA010000006">
    <property type="protein sequence ID" value="KAL2622476.1"/>
    <property type="molecule type" value="Genomic_DNA"/>
</dbReference>
<evidence type="ECO:0000313" key="1">
    <source>
        <dbReference type="EMBL" id="KAL2622476.1"/>
    </source>
</evidence>
<dbReference type="Proteomes" id="UP001605036">
    <property type="component" value="Unassembled WGS sequence"/>
</dbReference>
<reference evidence="1 2" key="1">
    <citation type="submission" date="2024-09" db="EMBL/GenBank/DDBJ databases">
        <title>Chromosome-scale assembly of Riccia fluitans.</title>
        <authorList>
            <person name="Paukszto L."/>
            <person name="Sawicki J."/>
            <person name="Karawczyk K."/>
            <person name="Piernik-Szablinska J."/>
            <person name="Szczecinska M."/>
            <person name="Mazdziarz M."/>
        </authorList>
    </citation>
    <scope>NUCLEOTIDE SEQUENCE [LARGE SCALE GENOMIC DNA]</scope>
    <source>
        <strain evidence="1">Rf_01</strain>
        <tissue evidence="1">Aerial parts of the thallus</tissue>
    </source>
</reference>
<dbReference type="AlphaFoldDB" id="A0ABD1Y6U4"/>
<name>A0ABD1Y6U4_9MARC</name>